<name>A0AAD6UZN4_9AGAR</name>
<accession>A0AAD6UZN4</accession>
<feature type="signal peptide" evidence="1">
    <location>
        <begin position="1"/>
        <end position="20"/>
    </location>
</feature>
<keyword evidence="3" id="KW-1185">Reference proteome</keyword>
<protein>
    <submittedName>
        <fullName evidence="2">Uncharacterized protein</fullName>
    </submittedName>
</protein>
<dbReference type="InterPro" id="IPR008979">
    <property type="entry name" value="Galactose-bd-like_sf"/>
</dbReference>
<gene>
    <name evidence="2" type="ORF">GGX14DRAFT_700664</name>
</gene>
<sequence length="396" mass="42686">MARLVVYSILCFLLAPLSLCSPTSGNHASHIHLTPRAQTPLDFSSSPASQWIWADTTNTVDPVGFRYQWLFSGKFLADAEIITTAFDTTEFYVNGALMTADNVRPRYASRACASFAINPVSNVFAILAGFNNATSAKTPAAIAKILLTFTDGSQQTIVTDSSWLAMPNPPATFAQTTFVPSGWTAAKTLGVVPNPPWDEVNSPNDTDSRISTFDRGGWIWTDAIPASGDIPAGQRAFRRTFAPALGQIPDTARIIIVADHSYQLWVNGVFIGSKQGFRTADTWDIVFTTQPVPEIVFAVLVDNNAGTAGLMMGSEINFKPVGPTNCVAGSFVNTEADADTPTWKSTKDTTIPANWQQIGFDDSNWAFVVKEGDYPEAQPWGADITIAAPTTTAISI</sequence>
<reference evidence="2" key="1">
    <citation type="submission" date="2023-03" db="EMBL/GenBank/DDBJ databases">
        <title>Massive genome expansion in bonnet fungi (Mycena s.s.) driven by repeated elements and novel gene families across ecological guilds.</title>
        <authorList>
            <consortium name="Lawrence Berkeley National Laboratory"/>
            <person name="Harder C.B."/>
            <person name="Miyauchi S."/>
            <person name="Viragh M."/>
            <person name="Kuo A."/>
            <person name="Thoen E."/>
            <person name="Andreopoulos B."/>
            <person name="Lu D."/>
            <person name="Skrede I."/>
            <person name="Drula E."/>
            <person name="Henrissat B."/>
            <person name="Morin E."/>
            <person name="Kohler A."/>
            <person name="Barry K."/>
            <person name="LaButti K."/>
            <person name="Morin E."/>
            <person name="Salamov A."/>
            <person name="Lipzen A."/>
            <person name="Mereny Z."/>
            <person name="Hegedus B."/>
            <person name="Baldrian P."/>
            <person name="Stursova M."/>
            <person name="Weitz H."/>
            <person name="Taylor A."/>
            <person name="Grigoriev I.V."/>
            <person name="Nagy L.G."/>
            <person name="Martin F."/>
            <person name="Kauserud H."/>
        </authorList>
    </citation>
    <scope>NUCLEOTIDE SEQUENCE</scope>
    <source>
        <strain evidence="2">9144</strain>
    </source>
</reference>
<feature type="chain" id="PRO_5042127089" evidence="1">
    <location>
        <begin position="21"/>
        <end position="396"/>
    </location>
</feature>
<evidence type="ECO:0000313" key="3">
    <source>
        <dbReference type="Proteomes" id="UP001219525"/>
    </source>
</evidence>
<evidence type="ECO:0000256" key="1">
    <source>
        <dbReference type="SAM" id="SignalP"/>
    </source>
</evidence>
<organism evidence="2 3">
    <name type="scientific">Mycena pura</name>
    <dbReference type="NCBI Taxonomy" id="153505"/>
    <lineage>
        <taxon>Eukaryota</taxon>
        <taxon>Fungi</taxon>
        <taxon>Dikarya</taxon>
        <taxon>Basidiomycota</taxon>
        <taxon>Agaricomycotina</taxon>
        <taxon>Agaricomycetes</taxon>
        <taxon>Agaricomycetidae</taxon>
        <taxon>Agaricales</taxon>
        <taxon>Marasmiineae</taxon>
        <taxon>Mycenaceae</taxon>
        <taxon>Mycena</taxon>
    </lineage>
</organism>
<comment type="caution">
    <text evidence="2">The sequence shown here is derived from an EMBL/GenBank/DDBJ whole genome shotgun (WGS) entry which is preliminary data.</text>
</comment>
<dbReference type="Gene3D" id="2.60.120.260">
    <property type="entry name" value="Galactose-binding domain-like"/>
    <property type="match status" value="2"/>
</dbReference>
<dbReference type="AlphaFoldDB" id="A0AAD6UZN4"/>
<dbReference type="SUPFAM" id="SSF49785">
    <property type="entry name" value="Galactose-binding domain-like"/>
    <property type="match status" value="1"/>
</dbReference>
<proteinExistence type="predicted"/>
<dbReference type="Proteomes" id="UP001219525">
    <property type="component" value="Unassembled WGS sequence"/>
</dbReference>
<keyword evidence="1" id="KW-0732">Signal</keyword>
<evidence type="ECO:0000313" key="2">
    <source>
        <dbReference type="EMBL" id="KAJ7195800.1"/>
    </source>
</evidence>
<dbReference type="EMBL" id="JARJCW010000088">
    <property type="protein sequence ID" value="KAJ7195800.1"/>
    <property type="molecule type" value="Genomic_DNA"/>
</dbReference>